<feature type="domain" description="Tyr recombinase" evidence="5">
    <location>
        <begin position="177"/>
        <end position="364"/>
    </location>
</feature>
<comment type="similarity">
    <text evidence="1">Belongs to the 'phage' integrase family.</text>
</comment>
<dbReference type="PANTHER" id="PTHR30349">
    <property type="entry name" value="PHAGE INTEGRASE-RELATED"/>
    <property type="match status" value="1"/>
</dbReference>
<keyword evidence="2 4" id="KW-0238">DNA-binding</keyword>
<dbReference type="Pfam" id="PF00589">
    <property type="entry name" value="Phage_integrase"/>
    <property type="match status" value="1"/>
</dbReference>
<keyword evidence="3" id="KW-0233">DNA recombination</keyword>
<dbReference type="InterPro" id="IPR044068">
    <property type="entry name" value="CB"/>
</dbReference>
<evidence type="ECO:0000256" key="2">
    <source>
        <dbReference type="ARBA" id="ARBA00023125"/>
    </source>
</evidence>
<evidence type="ECO:0000259" key="5">
    <source>
        <dbReference type="PROSITE" id="PS51898"/>
    </source>
</evidence>
<dbReference type="Proteomes" id="UP000193801">
    <property type="component" value="Unassembled WGS sequence"/>
</dbReference>
<gene>
    <name evidence="7" type="ORF">AWB91_24520</name>
</gene>
<dbReference type="PANTHER" id="PTHR30349:SF64">
    <property type="entry name" value="PROPHAGE INTEGRASE INTD-RELATED"/>
    <property type="match status" value="1"/>
</dbReference>
<evidence type="ECO:0000259" key="6">
    <source>
        <dbReference type="PROSITE" id="PS51900"/>
    </source>
</evidence>
<reference evidence="7 8" key="1">
    <citation type="journal article" date="2015" name="Emerg. Microbes Infect.">
        <title>Characterization of 17 strains belonging to the Mycobacterium simiae complex and description of Mycobacterium paraense sp. nov.</title>
        <authorList>
            <person name="Fusco da Costa A.R."/>
            <person name="Fedrizzi T."/>
            <person name="Lopes M.L."/>
            <person name="Pecorari M."/>
            <person name="Oliveira da Costa W.L."/>
            <person name="Giacobazzi E."/>
            <person name="da Costa Bahia J.R."/>
            <person name="De Sanctis V."/>
            <person name="Batista Lima K.V."/>
            <person name="Bertorelli R."/>
            <person name="Grottola A."/>
            <person name="Fabio A."/>
            <person name="Mariottini A."/>
            <person name="Ferretti P."/>
            <person name="Di Leva F."/>
            <person name="Fregni Serpini G."/>
            <person name="Tagliazucchi S."/>
            <person name="Rumpianesi F."/>
            <person name="Jousson O."/>
            <person name="Segata N."/>
            <person name="Tortoli E."/>
        </authorList>
    </citation>
    <scope>NUCLEOTIDE SEQUENCE [LARGE SCALE GENOMIC DNA]</scope>
    <source>
        <strain evidence="7 8">FI-07156</strain>
    </source>
</reference>
<dbReference type="EMBL" id="LQPK01000022">
    <property type="protein sequence ID" value="ORW29191.1"/>
    <property type="molecule type" value="Genomic_DNA"/>
</dbReference>
<evidence type="ECO:0000256" key="1">
    <source>
        <dbReference type="ARBA" id="ARBA00008857"/>
    </source>
</evidence>
<evidence type="ECO:0000256" key="3">
    <source>
        <dbReference type="ARBA" id="ARBA00023172"/>
    </source>
</evidence>
<dbReference type="PROSITE" id="PS51900">
    <property type="entry name" value="CB"/>
    <property type="match status" value="1"/>
</dbReference>
<evidence type="ECO:0000256" key="4">
    <source>
        <dbReference type="PROSITE-ProRule" id="PRU01248"/>
    </source>
</evidence>
<dbReference type="CDD" id="cd00397">
    <property type="entry name" value="DNA_BRE_C"/>
    <property type="match status" value="1"/>
</dbReference>
<protein>
    <recommendedName>
        <fullName evidence="9">Integrase</fullName>
    </recommendedName>
</protein>
<name>A0ABX3VI38_9MYCO</name>
<dbReference type="PROSITE" id="PS51898">
    <property type="entry name" value="TYR_RECOMBINASE"/>
    <property type="match status" value="1"/>
</dbReference>
<evidence type="ECO:0000313" key="7">
    <source>
        <dbReference type="EMBL" id="ORW29191.1"/>
    </source>
</evidence>
<accession>A0ABX3VI38</accession>
<dbReference type="Gene3D" id="1.10.443.10">
    <property type="entry name" value="Intergrase catalytic core"/>
    <property type="match status" value="1"/>
</dbReference>
<proteinExistence type="inferred from homology"/>
<feature type="domain" description="Core-binding (CB)" evidence="6">
    <location>
        <begin position="78"/>
        <end position="155"/>
    </location>
</feature>
<dbReference type="InterPro" id="IPR002104">
    <property type="entry name" value="Integrase_catalytic"/>
</dbReference>
<dbReference type="InterPro" id="IPR010998">
    <property type="entry name" value="Integrase_recombinase_N"/>
</dbReference>
<comment type="caution">
    <text evidence="7">The sequence shown here is derived from an EMBL/GenBank/DDBJ whole genome shotgun (WGS) entry which is preliminary data.</text>
</comment>
<organism evidence="7 8">
    <name type="scientific">Mycobacterium paraense</name>
    <dbReference type="NCBI Taxonomy" id="767916"/>
    <lineage>
        <taxon>Bacteria</taxon>
        <taxon>Bacillati</taxon>
        <taxon>Actinomycetota</taxon>
        <taxon>Actinomycetes</taxon>
        <taxon>Mycobacteriales</taxon>
        <taxon>Mycobacteriaceae</taxon>
        <taxon>Mycobacterium</taxon>
        <taxon>Mycobacterium simiae complex</taxon>
    </lineage>
</organism>
<dbReference type="SUPFAM" id="SSF56349">
    <property type="entry name" value="DNA breaking-rejoining enzymes"/>
    <property type="match status" value="1"/>
</dbReference>
<evidence type="ECO:0000313" key="8">
    <source>
        <dbReference type="Proteomes" id="UP000193801"/>
    </source>
</evidence>
<evidence type="ECO:0008006" key="9">
    <source>
        <dbReference type="Google" id="ProtNLM"/>
    </source>
</evidence>
<dbReference type="InterPro" id="IPR050090">
    <property type="entry name" value="Tyrosine_recombinase_XerCD"/>
</dbReference>
<dbReference type="InterPro" id="IPR058717">
    <property type="entry name" value="Phage_L5_Integrase_N"/>
</dbReference>
<dbReference type="Gene3D" id="1.10.150.130">
    <property type="match status" value="1"/>
</dbReference>
<keyword evidence="8" id="KW-1185">Reference proteome</keyword>
<dbReference type="Pfam" id="PF26003">
    <property type="entry name" value="Integrase_N_phage"/>
    <property type="match status" value="1"/>
</dbReference>
<sequence>MTARQRRPRRSWGKIARQRSGRFQAGYTGPDLARHHAPATFTSRMDAEHWLASERRLIERDEWTPPALRSAAVRSRGKTFGDYATGWLDQRNLKPRTRHEYSALINGPLAKLGKVPLGQITPELVRTWHTGLGTKTPTYNSRAYGLLHAVLNTAVGDGLIGSNPAVIRGAMNTPTKRQAAILTPDEVAKVALAIQPVNLKALVLISAWCGLRWGEVSALTRADVSADCSVITVARAVTHTKGQCHVATTKSDRVRTVVVPPHIVPDLVDHLAHHVGAKSDALLFPAAKGCHLRQPVIRECFNKALKSAGITTPVRIHDLRHFAGTQAARVGNLVETMQRLGHTTIKASLIYQQVVSGRDREIAEQLSALAMSVQMPEKTG</sequence>
<dbReference type="InterPro" id="IPR011010">
    <property type="entry name" value="DNA_brk_join_enz"/>
</dbReference>
<dbReference type="InterPro" id="IPR013762">
    <property type="entry name" value="Integrase-like_cat_sf"/>
</dbReference>